<evidence type="ECO:0000313" key="2">
    <source>
        <dbReference type="EMBL" id="RHN55588.1"/>
    </source>
</evidence>
<gene>
    <name evidence="2" type="ORF">MtrunA17_Chr5g0419481</name>
</gene>
<keyword evidence="1" id="KW-0472">Membrane</keyword>
<proteinExistence type="predicted"/>
<sequence>MKLPVFRPSIELLLMPAGLLGSIALGAAAGFEGGALFTGCTSGCAVVAAGFGASPLPKR</sequence>
<dbReference type="Proteomes" id="UP000265566">
    <property type="component" value="Chromosome 5"/>
</dbReference>
<comment type="caution">
    <text evidence="2">The sequence shown here is derived from an EMBL/GenBank/DDBJ whole genome shotgun (WGS) entry which is preliminary data.</text>
</comment>
<dbReference type="AlphaFoldDB" id="A0A396HSV2"/>
<feature type="transmembrane region" description="Helical" evidence="1">
    <location>
        <begin position="12"/>
        <end position="29"/>
    </location>
</feature>
<organism evidence="2">
    <name type="scientific">Medicago truncatula</name>
    <name type="common">Barrel medic</name>
    <name type="synonym">Medicago tribuloides</name>
    <dbReference type="NCBI Taxonomy" id="3880"/>
    <lineage>
        <taxon>Eukaryota</taxon>
        <taxon>Viridiplantae</taxon>
        <taxon>Streptophyta</taxon>
        <taxon>Embryophyta</taxon>
        <taxon>Tracheophyta</taxon>
        <taxon>Spermatophyta</taxon>
        <taxon>Magnoliopsida</taxon>
        <taxon>eudicotyledons</taxon>
        <taxon>Gunneridae</taxon>
        <taxon>Pentapetalae</taxon>
        <taxon>rosids</taxon>
        <taxon>fabids</taxon>
        <taxon>Fabales</taxon>
        <taxon>Fabaceae</taxon>
        <taxon>Papilionoideae</taxon>
        <taxon>50 kb inversion clade</taxon>
        <taxon>NPAAA clade</taxon>
        <taxon>Hologalegina</taxon>
        <taxon>IRL clade</taxon>
        <taxon>Trifolieae</taxon>
        <taxon>Medicago</taxon>
    </lineage>
</organism>
<dbReference type="Gramene" id="rna30790">
    <property type="protein sequence ID" value="RHN55588.1"/>
    <property type="gene ID" value="gene30790"/>
</dbReference>
<reference evidence="2" key="1">
    <citation type="journal article" date="2018" name="Nat. Plants">
        <title>Whole-genome landscape of Medicago truncatula symbiotic genes.</title>
        <authorList>
            <person name="Pecrix Y."/>
            <person name="Gamas P."/>
            <person name="Carrere S."/>
        </authorList>
    </citation>
    <scope>NUCLEOTIDE SEQUENCE</scope>
    <source>
        <tissue evidence="2">Leaves</tissue>
    </source>
</reference>
<evidence type="ECO:0000256" key="1">
    <source>
        <dbReference type="SAM" id="Phobius"/>
    </source>
</evidence>
<keyword evidence="1" id="KW-1133">Transmembrane helix</keyword>
<evidence type="ECO:0008006" key="3">
    <source>
        <dbReference type="Google" id="ProtNLM"/>
    </source>
</evidence>
<dbReference type="EMBL" id="PSQE01000005">
    <property type="protein sequence ID" value="RHN55588.1"/>
    <property type="molecule type" value="Genomic_DNA"/>
</dbReference>
<name>A0A396HSV2_MEDTR</name>
<feature type="transmembrane region" description="Helical" evidence="1">
    <location>
        <begin position="35"/>
        <end position="56"/>
    </location>
</feature>
<accession>A0A396HSV2</accession>
<keyword evidence="1" id="KW-0812">Transmembrane</keyword>
<protein>
    <recommendedName>
        <fullName evidence="3">Transmembrane protein</fullName>
    </recommendedName>
</protein>